<organism evidence="1">
    <name type="scientific">Anguilla anguilla</name>
    <name type="common">European freshwater eel</name>
    <name type="synonym">Muraena anguilla</name>
    <dbReference type="NCBI Taxonomy" id="7936"/>
    <lineage>
        <taxon>Eukaryota</taxon>
        <taxon>Metazoa</taxon>
        <taxon>Chordata</taxon>
        <taxon>Craniata</taxon>
        <taxon>Vertebrata</taxon>
        <taxon>Euteleostomi</taxon>
        <taxon>Actinopterygii</taxon>
        <taxon>Neopterygii</taxon>
        <taxon>Teleostei</taxon>
        <taxon>Anguilliformes</taxon>
        <taxon>Anguillidae</taxon>
        <taxon>Anguilla</taxon>
    </lineage>
</organism>
<accession>A0A0E9P7S1</accession>
<dbReference type="AlphaFoldDB" id="A0A0E9P7S1"/>
<reference evidence="1" key="2">
    <citation type="journal article" date="2015" name="Fish Shellfish Immunol.">
        <title>Early steps in the European eel (Anguilla anguilla)-Vibrio vulnificus interaction in the gills: Role of the RtxA13 toxin.</title>
        <authorList>
            <person name="Callol A."/>
            <person name="Pajuelo D."/>
            <person name="Ebbesson L."/>
            <person name="Teles M."/>
            <person name="MacKenzie S."/>
            <person name="Amaro C."/>
        </authorList>
    </citation>
    <scope>NUCLEOTIDE SEQUENCE</scope>
</reference>
<sequence length="26" mass="2887">MTIVSQDLSLTSHLKDSGLYSISYDL</sequence>
<evidence type="ECO:0000313" key="1">
    <source>
        <dbReference type="EMBL" id="JAH00554.1"/>
    </source>
</evidence>
<dbReference type="EMBL" id="GBXM01108023">
    <property type="protein sequence ID" value="JAH00554.1"/>
    <property type="molecule type" value="Transcribed_RNA"/>
</dbReference>
<proteinExistence type="predicted"/>
<reference evidence="1" key="1">
    <citation type="submission" date="2014-11" db="EMBL/GenBank/DDBJ databases">
        <authorList>
            <person name="Amaro Gonzalez C."/>
        </authorList>
    </citation>
    <scope>NUCLEOTIDE SEQUENCE</scope>
</reference>
<protein>
    <submittedName>
        <fullName evidence="1">Uncharacterized protein</fullName>
    </submittedName>
</protein>
<name>A0A0E9P7S1_ANGAN</name>